<sequence>MPRKHTSKEQQKAKADRICVCLAESGVSMTAVARYCEISIQSISNWKKTGQAEDENLYKLSELTGFRYLWLKTGEGDKRFINSDENLKDYLKQSPSLVLRAEGGSSGSLSGDRLLASLRRALAKDDVDESSLDHLADFLDCLSGFRPPAKGPAASTDSAGSRQSMEGCLLNLSKHITSIQPELRSSVGELLKTMCEKPESSTLLIQSILATAQVSDNRGSC</sequence>
<accession>A0A368X4H9</accession>
<dbReference type="Proteomes" id="UP000253647">
    <property type="component" value="Unassembled WGS sequence"/>
</dbReference>
<dbReference type="GO" id="GO:0003677">
    <property type="term" value="F:DNA binding"/>
    <property type="evidence" value="ECO:0007669"/>
    <property type="project" value="InterPro"/>
</dbReference>
<dbReference type="Gene3D" id="1.10.260.40">
    <property type="entry name" value="lambda repressor-like DNA-binding domains"/>
    <property type="match status" value="1"/>
</dbReference>
<gene>
    <name evidence="1" type="ORF">DET61_1353</name>
</gene>
<proteinExistence type="predicted"/>
<evidence type="ECO:0000313" key="2">
    <source>
        <dbReference type="Proteomes" id="UP000253647"/>
    </source>
</evidence>
<dbReference type="InterPro" id="IPR010982">
    <property type="entry name" value="Lambda_DNA-bd_dom_sf"/>
</dbReference>
<dbReference type="EMBL" id="QPJI01000035">
    <property type="protein sequence ID" value="RCW62096.1"/>
    <property type="molecule type" value="Genomic_DNA"/>
</dbReference>
<name>A0A368X4H9_MARNT</name>
<evidence type="ECO:0000313" key="1">
    <source>
        <dbReference type="EMBL" id="RCW62096.1"/>
    </source>
</evidence>
<protein>
    <submittedName>
        <fullName evidence="1">Uncharacterized protein</fullName>
    </submittedName>
</protein>
<organism evidence="1 2">
    <name type="scientific">Marinobacter nauticus</name>
    <name type="common">Marinobacter hydrocarbonoclasticus</name>
    <name type="synonym">Marinobacter aquaeolei</name>
    <dbReference type="NCBI Taxonomy" id="2743"/>
    <lineage>
        <taxon>Bacteria</taxon>
        <taxon>Pseudomonadati</taxon>
        <taxon>Pseudomonadota</taxon>
        <taxon>Gammaproteobacteria</taxon>
        <taxon>Pseudomonadales</taxon>
        <taxon>Marinobacteraceae</taxon>
        <taxon>Marinobacter</taxon>
    </lineage>
</organism>
<comment type="caution">
    <text evidence="1">The sequence shown here is derived from an EMBL/GenBank/DDBJ whole genome shotgun (WGS) entry which is preliminary data.</text>
</comment>
<dbReference type="AlphaFoldDB" id="A0A368X4H9"/>
<reference evidence="1 2" key="1">
    <citation type="submission" date="2018-07" db="EMBL/GenBank/DDBJ databases">
        <title>Freshwater and sediment microbial communities from various areas in North America, analyzing microbe dynamics in response to fracking.</title>
        <authorList>
            <person name="Lamendella R."/>
        </authorList>
    </citation>
    <scope>NUCLEOTIDE SEQUENCE [LARGE SCALE GENOMIC DNA]</scope>
    <source>
        <strain evidence="1 2">105B</strain>
    </source>
</reference>